<dbReference type="InterPro" id="IPR006626">
    <property type="entry name" value="PbH1"/>
</dbReference>
<evidence type="ECO:0000313" key="3">
    <source>
        <dbReference type="EMBL" id="MCB7482086.1"/>
    </source>
</evidence>
<dbReference type="EMBL" id="JAJBZG010000005">
    <property type="protein sequence ID" value="MCB7482086.1"/>
    <property type="molecule type" value="Genomic_DNA"/>
</dbReference>
<feature type="signal peptide" evidence="1">
    <location>
        <begin position="1"/>
        <end position="22"/>
    </location>
</feature>
<dbReference type="SUPFAM" id="SSF51126">
    <property type="entry name" value="Pectin lyase-like"/>
    <property type="match status" value="1"/>
</dbReference>
<protein>
    <submittedName>
        <fullName evidence="3">Right-handed parallel beta-helix repeat-containing protein</fullName>
    </submittedName>
</protein>
<feature type="domain" description="Right handed beta helix" evidence="2">
    <location>
        <begin position="101"/>
        <end position="234"/>
    </location>
</feature>
<dbReference type="Gene3D" id="2.160.20.10">
    <property type="entry name" value="Single-stranded right-handed beta-helix, Pectin lyase-like"/>
    <property type="match status" value="1"/>
</dbReference>
<evidence type="ECO:0000313" key="4">
    <source>
        <dbReference type="Proteomes" id="UP001139414"/>
    </source>
</evidence>
<sequence>MKIILYRNFLFLLLLSLFFSCSKDSDEGGVIGGEQGKEEEEQIESTRNHFVSAPSDNSVQAVVDSARKGDTITLGSGTHRVSTTVFFNKPIVIIGEDAENTVVEKHNGYSEDIVAFWIDSDSVVMKNFELDGRGVGGPGIIIKTNSNLFENIYLHNCGNYDVKSGGFIFDNAFLNIIRNSRADNNRMVGFSQNDSADNEFHEVSASGNGAEGLTIDIGSHNCIVKNSNFSGNNAKAGGVGGIGIDDSNGAFIDNCLIEGTLFEKSGITFQNNIGPDDGCRIWNSTFRNNSLHGIFLRNCNYPVTNLGLQDNVFENNGAEDVKWQCET</sequence>
<reference evidence="3" key="1">
    <citation type="submission" date="2021-10" db="EMBL/GenBank/DDBJ databases">
        <title>Gramella sp. ASW11-100T, isolated from marine sediment.</title>
        <authorList>
            <person name="Xia C."/>
        </authorList>
    </citation>
    <scope>NUCLEOTIDE SEQUENCE</scope>
    <source>
        <strain evidence="3">ASW11-100</strain>
    </source>
</reference>
<feature type="chain" id="PRO_5040856704" evidence="1">
    <location>
        <begin position="23"/>
        <end position="327"/>
    </location>
</feature>
<proteinExistence type="predicted"/>
<dbReference type="AlphaFoldDB" id="A0A9X1LKK3"/>
<evidence type="ECO:0000256" key="1">
    <source>
        <dbReference type="SAM" id="SignalP"/>
    </source>
</evidence>
<evidence type="ECO:0000259" key="2">
    <source>
        <dbReference type="Pfam" id="PF13229"/>
    </source>
</evidence>
<comment type="caution">
    <text evidence="3">The sequence shown here is derived from an EMBL/GenBank/DDBJ whole genome shotgun (WGS) entry which is preliminary data.</text>
</comment>
<dbReference type="InterPro" id="IPR039448">
    <property type="entry name" value="Beta_helix"/>
</dbReference>
<dbReference type="SMART" id="SM00710">
    <property type="entry name" value="PbH1"/>
    <property type="match status" value="4"/>
</dbReference>
<keyword evidence="4" id="KW-1185">Reference proteome</keyword>
<dbReference type="InterPro" id="IPR011050">
    <property type="entry name" value="Pectin_lyase_fold/virulence"/>
</dbReference>
<organism evidence="3 4">
    <name type="scientific">Christiangramia sediminis</name>
    <dbReference type="NCBI Taxonomy" id="2881336"/>
    <lineage>
        <taxon>Bacteria</taxon>
        <taxon>Pseudomonadati</taxon>
        <taxon>Bacteroidota</taxon>
        <taxon>Flavobacteriia</taxon>
        <taxon>Flavobacteriales</taxon>
        <taxon>Flavobacteriaceae</taxon>
        <taxon>Christiangramia</taxon>
    </lineage>
</organism>
<dbReference type="RefSeq" id="WP_229341513.1">
    <property type="nucleotide sequence ID" value="NZ_JAJBZG010000005.1"/>
</dbReference>
<dbReference type="Proteomes" id="UP001139414">
    <property type="component" value="Unassembled WGS sequence"/>
</dbReference>
<dbReference type="Pfam" id="PF13229">
    <property type="entry name" value="Beta_helix"/>
    <property type="match status" value="1"/>
</dbReference>
<dbReference type="InterPro" id="IPR012334">
    <property type="entry name" value="Pectin_lyas_fold"/>
</dbReference>
<dbReference type="PROSITE" id="PS51257">
    <property type="entry name" value="PROKAR_LIPOPROTEIN"/>
    <property type="match status" value="1"/>
</dbReference>
<accession>A0A9X1LKK3</accession>
<name>A0A9X1LKK3_9FLAO</name>
<gene>
    <name evidence="3" type="ORF">LGQ90_12515</name>
</gene>
<keyword evidence="1" id="KW-0732">Signal</keyword>